<dbReference type="RefSeq" id="XP_001554477.2">
    <property type="nucleotide sequence ID" value="XM_001554427.2"/>
</dbReference>
<feature type="region of interest" description="Disordered" evidence="1">
    <location>
        <begin position="462"/>
        <end position="493"/>
    </location>
</feature>
<dbReference type="KEGG" id="bfu:BCIN_04g00370"/>
<dbReference type="Pfam" id="PF25909">
    <property type="entry name" value="zf-C2H2_AHC1"/>
    <property type="match status" value="1"/>
</dbReference>
<name>A0A384JES9_BOTFB</name>
<dbReference type="AlphaFoldDB" id="A0A384JES9"/>
<feature type="compositionally biased region" description="Low complexity" evidence="1">
    <location>
        <begin position="404"/>
        <end position="413"/>
    </location>
</feature>
<sequence length="676" mass="73134">MRMFRLPSWISESRGCDQVLDGEVKYNMANAGLYECASPAKRKRSSSPNAPIPILTNTSATTPSTTTTAATQEVKRRKREMSEHGCRSPSLAEDTVMMDNQEQVVDLGLVRETIESQLSLEILMKHNELRLIETELAKCQVSLEQLRRAHLIPFPGMQGAEAEVSHESMVNVSAGTGPAVWSGDKVPKWAPPYGITEGPYTRHWAKWLIPDPAFDGIDIVDSRAGPGRPRAGKSIPEGRATRNSIAEGGNVSSKSRSRGSHSLQSLSTSHIQPKKTGPCILKRSDGKTVKLVCLDCNREDFSSTQGFINHCRIAHHREFKSHEEAAQTSGHIIEVDEAGAPPVLEKSPSAPPTGDLVHPLIKSAPADQEAYTALRSRIEDSMNLYLQGRLPGVTSIPGSATSSPQKQPVVKPKVQPPKENFKPSTATPHLSELLKSRGFGGDLDEIVGDAKTRIDMDELLASEEESSDDEVTEATTAAVPSRRPGGFDGSVDTPMTGMRIPARATMSPAYFGRPTSSKGMDVSGRPGQAHISPRLTFATLNTSMPVSETRNNRPQPINTRDHDHDGDTDLGIPDTSSIIDLSPNTVVSNNAPSLVSDDGEYDEGDDDAESVSSGDADEGSDVAEIDIEDGDSEKVVRGAVLGRNQDRSKKDDKHVTFVREVPDANGTNKKVRPRQG</sequence>
<feature type="compositionally biased region" description="Polar residues" evidence="1">
    <location>
        <begin position="574"/>
        <end position="593"/>
    </location>
</feature>
<feature type="compositionally biased region" description="Low complexity" evidence="1">
    <location>
        <begin position="260"/>
        <end position="270"/>
    </location>
</feature>
<dbReference type="InterPro" id="IPR058706">
    <property type="entry name" value="zf-C2H2_AHC1-like"/>
</dbReference>
<reference evidence="3 4" key="3">
    <citation type="journal article" date="2017" name="Mol. Plant Pathol.">
        <title>A gapless genome sequence of the fungus Botrytis cinerea.</title>
        <authorList>
            <person name="Van Kan J.A."/>
            <person name="Stassen J.H."/>
            <person name="Mosbach A."/>
            <person name="Van Der Lee T.A."/>
            <person name="Faino L."/>
            <person name="Farmer A.D."/>
            <person name="Papasotiriou D.G."/>
            <person name="Zhou S."/>
            <person name="Seidl M.F."/>
            <person name="Cottam E."/>
            <person name="Edel D."/>
            <person name="Hahn M."/>
            <person name="Schwartz D.C."/>
            <person name="Dietrich R.A."/>
            <person name="Widdison S."/>
            <person name="Scalliet G."/>
        </authorList>
    </citation>
    <scope>NUCLEOTIDE SEQUENCE [LARGE SCALE GENOMIC DNA]</scope>
    <source>
        <strain evidence="3 4">B05.10</strain>
    </source>
</reference>
<feature type="region of interest" description="Disordered" evidence="1">
    <location>
        <begin position="220"/>
        <end position="279"/>
    </location>
</feature>
<feature type="region of interest" description="Disordered" evidence="1">
    <location>
        <begin position="38"/>
        <end position="92"/>
    </location>
</feature>
<protein>
    <recommendedName>
        <fullName evidence="2">AHC1-like C2H2 zinc-finger domain-containing protein</fullName>
    </recommendedName>
</protein>
<dbReference type="Proteomes" id="UP000001798">
    <property type="component" value="Chromosome 4"/>
</dbReference>
<reference evidence="3 4" key="1">
    <citation type="journal article" date="2011" name="PLoS Genet.">
        <title>Genomic analysis of the necrotrophic fungal pathogens Sclerotinia sclerotiorum and Botrytis cinerea.</title>
        <authorList>
            <person name="Amselem J."/>
            <person name="Cuomo C.A."/>
            <person name="van Kan J.A."/>
            <person name="Viaud M."/>
            <person name="Benito E.P."/>
            <person name="Couloux A."/>
            <person name="Coutinho P.M."/>
            <person name="de Vries R.P."/>
            <person name="Dyer P.S."/>
            <person name="Fillinger S."/>
            <person name="Fournier E."/>
            <person name="Gout L."/>
            <person name="Hahn M."/>
            <person name="Kohn L."/>
            <person name="Lapalu N."/>
            <person name="Plummer K.M."/>
            <person name="Pradier J.M."/>
            <person name="Quevillon E."/>
            <person name="Sharon A."/>
            <person name="Simon A."/>
            <person name="ten Have A."/>
            <person name="Tudzynski B."/>
            <person name="Tudzynski P."/>
            <person name="Wincker P."/>
            <person name="Andrew M."/>
            <person name="Anthouard V."/>
            <person name="Beever R.E."/>
            <person name="Beffa R."/>
            <person name="Benoit I."/>
            <person name="Bouzid O."/>
            <person name="Brault B."/>
            <person name="Chen Z."/>
            <person name="Choquer M."/>
            <person name="Collemare J."/>
            <person name="Cotton P."/>
            <person name="Danchin E.G."/>
            <person name="Da Silva C."/>
            <person name="Gautier A."/>
            <person name="Giraud C."/>
            <person name="Giraud T."/>
            <person name="Gonzalez C."/>
            <person name="Grossetete S."/>
            <person name="Guldener U."/>
            <person name="Henrissat B."/>
            <person name="Howlett B.J."/>
            <person name="Kodira C."/>
            <person name="Kretschmer M."/>
            <person name="Lappartient A."/>
            <person name="Leroch M."/>
            <person name="Levis C."/>
            <person name="Mauceli E."/>
            <person name="Neuveglise C."/>
            <person name="Oeser B."/>
            <person name="Pearson M."/>
            <person name="Poulain J."/>
            <person name="Poussereau N."/>
            <person name="Quesneville H."/>
            <person name="Rascle C."/>
            <person name="Schumacher J."/>
            <person name="Segurens B."/>
            <person name="Sexton A."/>
            <person name="Silva E."/>
            <person name="Sirven C."/>
            <person name="Soanes D.M."/>
            <person name="Talbot N.J."/>
            <person name="Templeton M."/>
            <person name="Yandava C."/>
            <person name="Yarden O."/>
            <person name="Zeng Q."/>
            <person name="Rollins J.A."/>
            <person name="Lebrun M.H."/>
            <person name="Dickman M."/>
        </authorList>
    </citation>
    <scope>NUCLEOTIDE SEQUENCE [LARGE SCALE GENOMIC DNA]</scope>
    <source>
        <strain evidence="3 4">B05.10</strain>
    </source>
</reference>
<dbReference type="GeneID" id="5435031"/>
<feature type="compositionally biased region" description="Polar residues" evidence="1">
    <location>
        <begin position="538"/>
        <end position="558"/>
    </location>
</feature>
<evidence type="ECO:0000256" key="1">
    <source>
        <dbReference type="SAM" id="MobiDB-lite"/>
    </source>
</evidence>
<accession>A0A384JES9</accession>
<evidence type="ECO:0000259" key="2">
    <source>
        <dbReference type="Pfam" id="PF25909"/>
    </source>
</evidence>
<feature type="compositionally biased region" description="Low complexity" evidence="1">
    <location>
        <begin position="56"/>
        <end position="71"/>
    </location>
</feature>
<feature type="domain" description="AHC1-like C2H2 zinc-finger" evidence="2">
    <location>
        <begin position="276"/>
        <end position="336"/>
    </location>
</feature>
<evidence type="ECO:0000313" key="4">
    <source>
        <dbReference type="Proteomes" id="UP000001798"/>
    </source>
</evidence>
<evidence type="ECO:0000313" key="3">
    <source>
        <dbReference type="EMBL" id="ATZ48814.1"/>
    </source>
</evidence>
<dbReference type="OrthoDB" id="5355528at2759"/>
<proteinExistence type="predicted"/>
<feature type="compositionally biased region" description="Acidic residues" evidence="1">
    <location>
        <begin position="462"/>
        <end position="472"/>
    </location>
</feature>
<feature type="compositionally biased region" description="Basic and acidic residues" evidence="1">
    <location>
        <begin position="644"/>
        <end position="662"/>
    </location>
</feature>
<organism evidence="3 4">
    <name type="scientific">Botryotinia fuckeliana (strain B05.10)</name>
    <name type="common">Noble rot fungus</name>
    <name type="synonym">Botrytis cinerea</name>
    <dbReference type="NCBI Taxonomy" id="332648"/>
    <lineage>
        <taxon>Eukaryota</taxon>
        <taxon>Fungi</taxon>
        <taxon>Dikarya</taxon>
        <taxon>Ascomycota</taxon>
        <taxon>Pezizomycotina</taxon>
        <taxon>Leotiomycetes</taxon>
        <taxon>Helotiales</taxon>
        <taxon>Sclerotiniaceae</taxon>
        <taxon>Botrytis</taxon>
    </lineage>
</organism>
<feature type="region of interest" description="Disordered" evidence="1">
    <location>
        <begin position="514"/>
        <end position="676"/>
    </location>
</feature>
<keyword evidence="4" id="KW-1185">Reference proteome</keyword>
<feature type="region of interest" description="Disordered" evidence="1">
    <location>
        <begin position="395"/>
        <end position="426"/>
    </location>
</feature>
<dbReference type="VEuPathDB" id="FungiDB:Bcin04g00370"/>
<dbReference type="EMBL" id="CP009808">
    <property type="protein sequence ID" value="ATZ48814.1"/>
    <property type="molecule type" value="Genomic_DNA"/>
</dbReference>
<feature type="compositionally biased region" description="Acidic residues" evidence="1">
    <location>
        <begin position="597"/>
        <end position="631"/>
    </location>
</feature>
<reference evidence="3 4" key="2">
    <citation type="journal article" date="2012" name="Eukaryot. Cell">
        <title>Genome update of Botrytis cinerea strains B05.10 and T4.</title>
        <authorList>
            <person name="Staats M."/>
            <person name="van Kan J.A."/>
        </authorList>
    </citation>
    <scope>NUCLEOTIDE SEQUENCE [LARGE SCALE GENOMIC DNA]</scope>
    <source>
        <strain evidence="3 4">B05.10</strain>
    </source>
</reference>
<gene>
    <name evidence="3" type="ORF">BCIN_04g00370</name>
</gene>